<organism evidence="1 2">
    <name type="scientific">Sphaerospermopsis torques-reginae ITEP-024</name>
    <dbReference type="NCBI Taxonomy" id="984208"/>
    <lineage>
        <taxon>Bacteria</taxon>
        <taxon>Bacillati</taxon>
        <taxon>Cyanobacteriota</taxon>
        <taxon>Cyanophyceae</taxon>
        <taxon>Nostocales</taxon>
        <taxon>Aphanizomenonaceae</taxon>
        <taxon>Sphaerospermopsis</taxon>
        <taxon>Sphaerospermopsis torques-reginae</taxon>
    </lineage>
</organism>
<dbReference type="SUPFAM" id="SSF54593">
    <property type="entry name" value="Glyoxalase/Bleomycin resistance protein/Dihydroxybiphenyl dioxygenase"/>
    <property type="match status" value="1"/>
</dbReference>
<evidence type="ECO:0008006" key="3">
    <source>
        <dbReference type="Google" id="ProtNLM"/>
    </source>
</evidence>
<dbReference type="InterPro" id="IPR029068">
    <property type="entry name" value="Glyas_Bleomycin-R_OHBP_Dase"/>
</dbReference>
<sequence length="133" mass="14792">MSITTNFYPSFPVSNFERSLAFYDIVMATLDVPRCNQLESQGIREVEYGLNEDLKRLSIIESPNYSSENIQIFSRSVSFQAKDKSAIDAFFTTAIANGANEVQKPGFSADNSYSASVKDPDGHEIGAYWPNSN</sequence>
<dbReference type="Gene3D" id="3.10.180.10">
    <property type="entry name" value="2,3-Dihydroxybiphenyl 1,2-Dioxygenase, domain 1"/>
    <property type="match status" value="1"/>
</dbReference>
<accession>A0ABX8WTY2</accession>
<dbReference type="Proteomes" id="UP000826540">
    <property type="component" value="Chromosome"/>
</dbReference>
<evidence type="ECO:0000313" key="1">
    <source>
        <dbReference type="EMBL" id="QYX29863.1"/>
    </source>
</evidence>
<protein>
    <recommendedName>
        <fullName evidence="3">Lactoylglutathione lyase</fullName>
    </recommendedName>
</protein>
<keyword evidence="2" id="KW-1185">Reference proteome</keyword>
<evidence type="ECO:0000313" key="2">
    <source>
        <dbReference type="Proteomes" id="UP000826540"/>
    </source>
</evidence>
<dbReference type="PANTHER" id="PTHR35006">
    <property type="entry name" value="GLYOXALASE FAMILY PROTEIN (AFU_ORTHOLOGUE AFUA_5G14830)"/>
    <property type="match status" value="1"/>
</dbReference>
<proteinExistence type="predicted"/>
<gene>
    <name evidence="1" type="ORF">K2F26_12790</name>
</gene>
<dbReference type="RefSeq" id="WP_071188352.1">
    <property type="nucleotide sequence ID" value="NZ_CP080598.1"/>
</dbReference>
<dbReference type="EMBL" id="CP080598">
    <property type="protein sequence ID" value="QYX29863.1"/>
    <property type="molecule type" value="Genomic_DNA"/>
</dbReference>
<dbReference type="PANTHER" id="PTHR35006:SF2">
    <property type="entry name" value="GLYOXALASE FAMILY PROTEIN (AFU_ORTHOLOGUE AFUA_5G14830)"/>
    <property type="match status" value="1"/>
</dbReference>
<reference evidence="1 2" key="1">
    <citation type="journal article" date="2022" name="J. Am. Chem. Soc.">
        <title>Biosynthesis of Guanitoxin Enables Global Environmental Detection in Freshwater Cyanobacteria.</title>
        <authorList>
            <person name="Lima S.T."/>
            <person name="Fallon T.R."/>
            <person name="Cordoza J.L."/>
            <person name="Chekan J.R."/>
            <person name="Delbaje E."/>
            <person name="Hopiavuori A.R."/>
            <person name="Alvarenga D.O."/>
            <person name="Wood S.M."/>
            <person name="Luhavaya H."/>
            <person name="Baumgartner J.T."/>
            <person name="Dorr F.A."/>
            <person name="Etchegaray A."/>
            <person name="Pinto E."/>
            <person name="McKinnie S.M.K."/>
            <person name="Fiore M.F."/>
            <person name="Moore B.S."/>
        </authorList>
    </citation>
    <scope>NUCLEOTIDE SEQUENCE [LARGE SCALE GENOMIC DNA]</scope>
    <source>
        <strain evidence="1 2">ITEP-024</strain>
    </source>
</reference>
<name>A0ABX8WTY2_9CYAN</name>